<dbReference type="InterPro" id="IPR044823">
    <property type="entry name" value="ASIL1/2-like"/>
</dbReference>
<keyword evidence="5" id="KW-0804">Transcription</keyword>
<keyword evidence="6" id="KW-0539">Nucleus</keyword>
<evidence type="ECO:0000256" key="2">
    <source>
        <dbReference type="ARBA" id="ARBA00023015"/>
    </source>
</evidence>
<sequence length="347" mass="39084">MEDEEETQLYSNNENDHQPLAAEPVTVAAAPPQQTLTLALPIQQPRPSGAGGGREDCWSVGATSVLIEAWGERYLELSRGNLKQQHWKEVADIVNSSEDYSKTPKTDIQCKNRIDTLKKKYKIEKSKTMSGQGPSKWNFFNRLDQLIGPNSKISATATATAATANASSVPSAPKLQIRAHVPVAIPVGGRTFHKPPQQQVKKEKFETAGSTETNSSMSEPESSDSFPPEIVREPKRPRIDRALNLGETRKRKMGTSRRKWENSMRDLSIAILELVEAYERAETSKLQQVVEMEKQRMGFAKELEMQRMQFFMKTLSELSQLKPGRRPGNNSHHHFHHLNNNNRNNSD</sequence>
<gene>
    <name evidence="9" type="ORF">Sjap_011341</name>
</gene>
<dbReference type="Proteomes" id="UP001417504">
    <property type="component" value="Unassembled WGS sequence"/>
</dbReference>
<proteinExistence type="predicted"/>
<evidence type="ECO:0000256" key="4">
    <source>
        <dbReference type="ARBA" id="ARBA00023125"/>
    </source>
</evidence>
<feature type="region of interest" description="Disordered" evidence="7">
    <location>
        <begin position="320"/>
        <end position="347"/>
    </location>
</feature>
<evidence type="ECO:0000256" key="3">
    <source>
        <dbReference type="ARBA" id="ARBA00023054"/>
    </source>
</evidence>
<evidence type="ECO:0000256" key="6">
    <source>
        <dbReference type="ARBA" id="ARBA00023242"/>
    </source>
</evidence>
<keyword evidence="3" id="KW-0175">Coiled coil</keyword>
<evidence type="ECO:0000256" key="7">
    <source>
        <dbReference type="SAM" id="MobiDB-lite"/>
    </source>
</evidence>
<keyword evidence="4" id="KW-0238">DNA-binding</keyword>
<dbReference type="PANTHER" id="PTHR31307:SF4">
    <property type="entry name" value="TRIHELIX TRANSCRIPTION FACTOR ASIL2"/>
    <property type="match status" value="1"/>
</dbReference>
<dbReference type="InterPro" id="IPR044822">
    <property type="entry name" value="Myb_DNA-bind_4"/>
</dbReference>
<reference evidence="9 10" key="1">
    <citation type="submission" date="2024-01" db="EMBL/GenBank/DDBJ databases">
        <title>Genome assemblies of Stephania.</title>
        <authorList>
            <person name="Yang L."/>
        </authorList>
    </citation>
    <scope>NUCLEOTIDE SEQUENCE [LARGE SCALE GENOMIC DNA]</scope>
    <source>
        <strain evidence="9">QJT</strain>
        <tissue evidence="9">Leaf</tissue>
    </source>
</reference>
<evidence type="ECO:0000256" key="5">
    <source>
        <dbReference type="ARBA" id="ARBA00023163"/>
    </source>
</evidence>
<dbReference type="GO" id="GO:0000976">
    <property type="term" value="F:transcription cis-regulatory region binding"/>
    <property type="evidence" value="ECO:0007669"/>
    <property type="project" value="TreeGrafter"/>
</dbReference>
<feature type="region of interest" description="Disordered" evidence="7">
    <location>
        <begin position="189"/>
        <end position="240"/>
    </location>
</feature>
<accession>A0AAP0P5G2</accession>
<evidence type="ECO:0000313" key="9">
    <source>
        <dbReference type="EMBL" id="KAK9130854.1"/>
    </source>
</evidence>
<dbReference type="Gene3D" id="1.10.10.60">
    <property type="entry name" value="Homeodomain-like"/>
    <property type="match status" value="1"/>
</dbReference>
<protein>
    <recommendedName>
        <fullName evidence="8">Myb/SANT-like DNA-binding domain-containing protein</fullName>
    </recommendedName>
</protein>
<dbReference type="AlphaFoldDB" id="A0AAP0P5G2"/>
<feature type="compositionally biased region" description="Low complexity" evidence="7">
    <location>
        <begin position="338"/>
        <end position="347"/>
    </location>
</feature>
<comment type="subcellular location">
    <subcellularLocation>
        <location evidence="1">Nucleus</location>
    </subcellularLocation>
</comment>
<feature type="domain" description="Myb/SANT-like DNA-binding" evidence="8">
    <location>
        <begin position="56"/>
        <end position="146"/>
    </location>
</feature>
<feature type="compositionally biased region" description="Low complexity" evidence="7">
    <location>
        <begin position="210"/>
        <end position="229"/>
    </location>
</feature>
<comment type="caution">
    <text evidence="9">The sequence shown here is derived from an EMBL/GenBank/DDBJ whole genome shotgun (WGS) entry which is preliminary data.</text>
</comment>
<feature type="region of interest" description="Disordered" evidence="7">
    <location>
        <begin position="1"/>
        <end position="25"/>
    </location>
</feature>
<dbReference type="PANTHER" id="PTHR31307">
    <property type="entry name" value="TRIHELIX TRANSCRIPTION FACTOR ASIL2"/>
    <property type="match status" value="1"/>
</dbReference>
<evidence type="ECO:0000259" key="8">
    <source>
        <dbReference type="Pfam" id="PF13837"/>
    </source>
</evidence>
<dbReference type="FunFam" id="1.10.10.60:FF:000104">
    <property type="entry name" value="trihelix transcription factor ASIL2"/>
    <property type="match status" value="1"/>
</dbReference>
<dbReference type="GO" id="GO:0005634">
    <property type="term" value="C:nucleus"/>
    <property type="evidence" value="ECO:0007669"/>
    <property type="project" value="UniProtKB-SubCell"/>
</dbReference>
<keyword evidence="2" id="KW-0805">Transcription regulation</keyword>
<evidence type="ECO:0000256" key="1">
    <source>
        <dbReference type="ARBA" id="ARBA00004123"/>
    </source>
</evidence>
<evidence type="ECO:0000313" key="10">
    <source>
        <dbReference type="Proteomes" id="UP001417504"/>
    </source>
</evidence>
<feature type="compositionally biased region" description="Basic and acidic residues" evidence="7">
    <location>
        <begin position="230"/>
        <end position="240"/>
    </location>
</feature>
<dbReference type="Pfam" id="PF13837">
    <property type="entry name" value="Myb_DNA-bind_4"/>
    <property type="match status" value="1"/>
</dbReference>
<keyword evidence="10" id="KW-1185">Reference proteome</keyword>
<organism evidence="9 10">
    <name type="scientific">Stephania japonica</name>
    <dbReference type="NCBI Taxonomy" id="461633"/>
    <lineage>
        <taxon>Eukaryota</taxon>
        <taxon>Viridiplantae</taxon>
        <taxon>Streptophyta</taxon>
        <taxon>Embryophyta</taxon>
        <taxon>Tracheophyta</taxon>
        <taxon>Spermatophyta</taxon>
        <taxon>Magnoliopsida</taxon>
        <taxon>Ranunculales</taxon>
        <taxon>Menispermaceae</taxon>
        <taxon>Menispermoideae</taxon>
        <taxon>Cissampelideae</taxon>
        <taxon>Stephania</taxon>
    </lineage>
</organism>
<name>A0AAP0P5G2_9MAGN</name>
<dbReference type="EMBL" id="JBBNAE010000004">
    <property type="protein sequence ID" value="KAK9130854.1"/>
    <property type="molecule type" value="Genomic_DNA"/>
</dbReference>